<dbReference type="EMBL" id="UINC01038867">
    <property type="protein sequence ID" value="SVB36501.1"/>
    <property type="molecule type" value="Genomic_DNA"/>
</dbReference>
<accession>A0A382DFP6</accession>
<organism evidence="1">
    <name type="scientific">marine metagenome</name>
    <dbReference type="NCBI Taxonomy" id="408172"/>
    <lineage>
        <taxon>unclassified sequences</taxon>
        <taxon>metagenomes</taxon>
        <taxon>ecological metagenomes</taxon>
    </lineage>
</organism>
<sequence length="111" mass="13083">MDLPVGWGYLAVESDAIGAIKVYGTLIKILYERYKDDDDWEDKLRAVTDRKYLERISVEAKRLEGRARDENPLRNKPDGAAMKRFFPNLYGERIWDGSKWRKLNASEESRW</sequence>
<dbReference type="AlphaFoldDB" id="A0A382DFP6"/>
<protein>
    <submittedName>
        <fullName evidence="1">Uncharacterized protein</fullName>
    </submittedName>
</protein>
<proteinExistence type="predicted"/>
<evidence type="ECO:0000313" key="1">
    <source>
        <dbReference type="EMBL" id="SVB36501.1"/>
    </source>
</evidence>
<gene>
    <name evidence="1" type="ORF">METZ01_LOCUS189355</name>
</gene>
<name>A0A382DFP6_9ZZZZ</name>
<reference evidence="1" key="1">
    <citation type="submission" date="2018-05" db="EMBL/GenBank/DDBJ databases">
        <authorList>
            <person name="Lanie J.A."/>
            <person name="Ng W.-L."/>
            <person name="Kazmierczak K.M."/>
            <person name="Andrzejewski T.M."/>
            <person name="Davidsen T.M."/>
            <person name="Wayne K.J."/>
            <person name="Tettelin H."/>
            <person name="Glass J.I."/>
            <person name="Rusch D."/>
            <person name="Podicherti R."/>
            <person name="Tsui H.-C.T."/>
            <person name="Winkler M.E."/>
        </authorList>
    </citation>
    <scope>NUCLEOTIDE SEQUENCE</scope>
</reference>